<name>A0A433JVD7_9MICO</name>
<gene>
    <name evidence="6" type="ORF">ELQ94_09010</name>
</gene>
<comment type="caution">
    <text evidence="6">The sequence shown here is derived from an EMBL/GenBank/DDBJ whole genome shotgun (WGS) entry which is preliminary data.</text>
</comment>
<comment type="similarity">
    <text evidence="1">Belongs to the Gfo/Idh/MocA family.</text>
</comment>
<dbReference type="InterPro" id="IPR000683">
    <property type="entry name" value="Gfo/Idh/MocA-like_OxRdtase_N"/>
</dbReference>
<evidence type="ECO:0000259" key="5">
    <source>
        <dbReference type="Pfam" id="PF22725"/>
    </source>
</evidence>
<keyword evidence="7" id="KW-1185">Reference proteome</keyword>
<sequence length="350" mass="37318">MTMMSTALPSPRFTDPRDAPVLRWGILAPGAIANDFVDSLVRHTDQRVVAAGSRTLERAQEFARKHGIDRAYGSYGELVADPEVDVVYIASPHSLHEEHAMLAIAAGKHVLIEKPIAPTAAAARRIVEAARAAGVFAMEAMWTRYRPQSDVIRQTVENGLLGELRIVTADFGGAAAFDPASRIFDPRLAGGALLDLGVYVAAWATFILGTELEVTARGRLAPTGVDAHAALILSSAGGAHALLSAGVDAATPVRSVIAGERGRLEVSSPFWDADTITFYDADGTLVDEWADTFDRPARQSLCYQAAALARYVDAGLTESPLHGLDETIRVLEMLDDARRQIGGAEPGDPA</sequence>
<evidence type="ECO:0000256" key="2">
    <source>
        <dbReference type="ARBA" id="ARBA00023002"/>
    </source>
</evidence>
<dbReference type="Gene3D" id="3.40.50.720">
    <property type="entry name" value="NAD(P)-binding Rossmann-like Domain"/>
    <property type="match status" value="1"/>
</dbReference>
<dbReference type="Proteomes" id="UP000274909">
    <property type="component" value="Unassembled WGS sequence"/>
</dbReference>
<evidence type="ECO:0000259" key="4">
    <source>
        <dbReference type="Pfam" id="PF01408"/>
    </source>
</evidence>
<dbReference type="InterPro" id="IPR036291">
    <property type="entry name" value="NAD(P)-bd_dom_sf"/>
</dbReference>
<dbReference type="PANTHER" id="PTHR22604:SF105">
    <property type="entry name" value="TRANS-1,2-DIHYDROBENZENE-1,2-DIOL DEHYDROGENASE"/>
    <property type="match status" value="1"/>
</dbReference>
<keyword evidence="2" id="KW-0560">Oxidoreductase</keyword>
<feature type="domain" description="Gfo/Idh/MocA-like oxidoreductase N-terminal" evidence="4">
    <location>
        <begin position="23"/>
        <end position="138"/>
    </location>
</feature>
<reference evidence="6 7" key="1">
    <citation type="submission" date="2018-12" db="EMBL/GenBank/DDBJ databases">
        <authorList>
            <person name="Li F."/>
        </authorList>
    </citation>
    <scope>NUCLEOTIDE SEQUENCE [LARGE SCALE GENOMIC DNA]</scope>
    <source>
        <strain evidence="6 7">EGI 6500705</strain>
    </source>
</reference>
<feature type="domain" description="GFO/IDH/MocA-like oxidoreductase" evidence="5">
    <location>
        <begin position="152"/>
        <end position="265"/>
    </location>
</feature>
<organism evidence="6 7">
    <name type="scientific">Labedella endophytica</name>
    <dbReference type="NCBI Taxonomy" id="1523160"/>
    <lineage>
        <taxon>Bacteria</taxon>
        <taxon>Bacillati</taxon>
        <taxon>Actinomycetota</taxon>
        <taxon>Actinomycetes</taxon>
        <taxon>Micrococcales</taxon>
        <taxon>Microbacteriaceae</taxon>
        <taxon>Labedella</taxon>
    </lineage>
</organism>
<proteinExistence type="inferred from homology"/>
<evidence type="ECO:0000256" key="3">
    <source>
        <dbReference type="ARBA" id="ARBA00023027"/>
    </source>
</evidence>
<accession>A0A433JVD7</accession>
<dbReference type="OrthoDB" id="9815825at2"/>
<keyword evidence="3" id="KW-0520">NAD</keyword>
<evidence type="ECO:0000256" key="1">
    <source>
        <dbReference type="ARBA" id="ARBA00010928"/>
    </source>
</evidence>
<dbReference type="Pfam" id="PF01408">
    <property type="entry name" value="GFO_IDH_MocA"/>
    <property type="match status" value="1"/>
</dbReference>
<evidence type="ECO:0000313" key="6">
    <source>
        <dbReference type="EMBL" id="RUR02071.1"/>
    </source>
</evidence>
<dbReference type="InterPro" id="IPR055170">
    <property type="entry name" value="GFO_IDH_MocA-like_dom"/>
</dbReference>
<dbReference type="PANTHER" id="PTHR22604">
    <property type="entry name" value="OXIDOREDUCTASES"/>
    <property type="match status" value="1"/>
</dbReference>
<dbReference type="Gene3D" id="3.30.360.10">
    <property type="entry name" value="Dihydrodipicolinate Reductase, domain 2"/>
    <property type="match status" value="1"/>
</dbReference>
<dbReference type="Pfam" id="PF22725">
    <property type="entry name" value="GFO_IDH_MocA_C3"/>
    <property type="match status" value="1"/>
</dbReference>
<dbReference type="GO" id="GO:0016491">
    <property type="term" value="F:oxidoreductase activity"/>
    <property type="evidence" value="ECO:0007669"/>
    <property type="project" value="UniProtKB-KW"/>
</dbReference>
<dbReference type="AlphaFoldDB" id="A0A433JVD7"/>
<dbReference type="SUPFAM" id="SSF51735">
    <property type="entry name" value="NAD(P)-binding Rossmann-fold domains"/>
    <property type="match status" value="1"/>
</dbReference>
<dbReference type="GO" id="GO:0000166">
    <property type="term" value="F:nucleotide binding"/>
    <property type="evidence" value="ECO:0007669"/>
    <property type="project" value="InterPro"/>
</dbReference>
<dbReference type="SUPFAM" id="SSF55347">
    <property type="entry name" value="Glyceraldehyde-3-phosphate dehydrogenase-like, C-terminal domain"/>
    <property type="match status" value="1"/>
</dbReference>
<dbReference type="EMBL" id="RZGZ01000002">
    <property type="protein sequence ID" value="RUR02071.1"/>
    <property type="molecule type" value="Genomic_DNA"/>
</dbReference>
<evidence type="ECO:0000313" key="7">
    <source>
        <dbReference type="Proteomes" id="UP000274909"/>
    </source>
</evidence>
<protein>
    <submittedName>
        <fullName evidence="6">Gfo/Idh/MocA family oxidoreductase</fullName>
    </submittedName>
</protein>
<dbReference type="InterPro" id="IPR050984">
    <property type="entry name" value="Gfo/Idh/MocA_domain"/>
</dbReference>